<accession>A0A0A9A100</accession>
<dbReference type="EMBL" id="GBRH01255220">
    <property type="protein sequence ID" value="JAD42675.1"/>
    <property type="molecule type" value="Transcribed_RNA"/>
</dbReference>
<sequence length="49" mass="5308">MGAEYAICVGAQGRPSFDFNSRRVGTCSAVLGICGVSKLHSVWRYSRIT</sequence>
<dbReference type="AlphaFoldDB" id="A0A0A9A100"/>
<protein>
    <submittedName>
        <fullName evidence="1">Uncharacterized protein</fullName>
    </submittedName>
</protein>
<reference evidence="1" key="2">
    <citation type="journal article" date="2015" name="Data Brief">
        <title>Shoot transcriptome of the giant reed, Arundo donax.</title>
        <authorList>
            <person name="Barrero R.A."/>
            <person name="Guerrero F.D."/>
            <person name="Moolhuijzen P."/>
            <person name="Goolsby J.A."/>
            <person name="Tidwell J."/>
            <person name="Bellgard S.E."/>
            <person name="Bellgard M.I."/>
        </authorList>
    </citation>
    <scope>NUCLEOTIDE SEQUENCE</scope>
    <source>
        <tissue evidence="1">Shoot tissue taken approximately 20 cm above the soil surface</tissue>
    </source>
</reference>
<evidence type="ECO:0000313" key="1">
    <source>
        <dbReference type="EMBL" id="JAD42675.1"/>
    </source>
</evidence>
<organism evidence="1">
    <name type="scientific">Arundo donax</name>
    <name type="common">Giant reed</name>
    <name type="synonym">Donax arundinaceus</name>
    <dbReference type="NCBI Taxonomy" id="35708"/>
    <lineage>
        <taxon>Eukaryota</taxon>
        <taxon>Viridiplantae</taxon>
        <taxon>Streptophyta</taxon>
        <taxon>Embryophyta</taxon>
        <taxon>Tracheophyta</taxon>
        <taxon>Spermatophyta</taxon>
        <taxon>Magnoliopsida</taxon>
        <taxon>Liliopsida</taxon>
        <taxon>Poales</taxon>
        <taxon>Poaceae</taxon>
        <taxon>PACMAD clade</taxon>
        <taxon>Arundinoideae</taxon>
        <taxon>Arundineae</taxon>
        <taxon>Arundo</taxon>
    </lineage>
</organism>
<proteinExistence type="predicted"/>
<reference evidence="1" key="1">
    <citation type="submission" date="2014-09" db="EMBL/GenBank/DDBJ databases">
        <authorList>
            <person name="Magalhaes I.L.F."/>
            <person name="Oliveira U."/>
            <person name="Santos F.R."/>
            <person name="Vidigal T.H.D.A."/>
            <person name="Brescovit A.D."/>
            <person name="Santos A.J."/>
        </authorList>
    </citation>
    <scope>NUCLEOTIDE SEQUENCE</scope>
    <source>
        <tissue evidence="1">Shoot tissue taken approximately 20 cm above the soil surface</tissue>
    </source>
</reference>
<name>A0A0A9A100_ARUDO</name>